<evidence type="ECO:0000256" key="6">
    <source>
        <dbReference type="ARBA" id="ARBA00022679"/>
    </source>
</evidence>
<evidence type="ECO:0000256" key="10">
    <source>
        <dbReference type="ARBA" id="ARBA00022989"/>
    </source>
</evidence>
<evidence type="ECO:0000256" key="13">
    <source>
        <dbReference type="ARBA" id="ARBA00070518"/>
    </source>
</evidence>
<dbReference type="GO" id="GO:0004581">
    <property type="term" value="F:dolichyl-phosphate beta-glucosyltransferase activity"/>
    <property type="evidence" value="ECO:0007669"/>
    <property type="project" value="UniProtKB-EC"/>
</dbReference>
<dbReference type="Proteomes" id="UP000283509">
    <property type="component" value="Unassembled WGS sequence"/>
</dbReference>
<dbReference type="AlphaFoldDB" id="A0A423SSD4"/>
<evidence type="ECO:0000256" key="9">
    <source>
        <dbReference type="ARBA" id="ARBA00022968"/>
    </source>
</evidence>
<keyword evidence="6" id="KW-0808">Transferase</keyword>
<protein>
    <recommendedName>
        <fullName evidence="13">Dolichyl-phosphate beta-glucosyltransferase</fullName>
        <ecNumber evidence="4">2.4.1.117</ecNumber>
    </recommendedName>
</protein>
<dbReference type="InterPro" id="IPR029044">
    <property type="entry name" value="Nucleotide-diphossugar_trans"/>
</dbReference>
<keyword evidence="8" id="KW-0256">Endoplasmic reticulum</keyword>
<evidence type="ECO:0000256" key="8">
    <source>
        <dbReference type="ARBA" id="ARBA00022824"/>
    </source>
</evidence>
<comment type="similarity">
    <text evidence="3">Belongs to the glycosyltransferase 2 family.</text>
</comment>
<dbReference type="GO" id="GO:0005789">
    <property type="term" value="C:endoplasmic reticulum membrane"/>
    <property type="evidence" value="ECO:0007669"/>
    <property type="project" value="UniProtKB-SubCell"/>
</dbReference>
<evidence type="ECO:0000256" key="7">
    <source>
        <dbReference type="ARBA" id="ARBA00022692"/>
    </source>
</evidence>
<dbReference type="Gene3D" id="3.90.550.10">
    <property type="entry name" value="Spore Coat Polysaccharide Biosynthesis Protein SpsA, Chain A"/>
    <property type="match status" value="1"/>
</dbReference>
<comment type="catalytic activity">
    <reaction evidence="12">
        <text>a di-trans,poly-cis-dolichyl phosphate + UDP-alpha-D-glucose = a di-trans,poly-cis-dolichyl beta-D-glucosyl phosphate + UDP</text>
        <dbReference type="Rhea" id="RHEA:15401"/>
        <dbReference type="Rhea" id="RHEA-COMP:19498"/>
        <dbReference type="Rhea" id="RHEA-COMP:19502"/>
        <dbReference type="ChEBI" id="CHEBI:57525"/>
        <dbReference type="ChEBI" id="CHEBI:57683"/>
        <dbReference type="ChEBI" id="CHEBI:58223"/>
        <dbReference type="ChEBI" id="CHEBI:58885"/>
        <dbReference type="EC" id="2.4.1.117"/>
    </reaction>
    <physiologicalReaction direction="left-to-right" evidence="12">
        <dbReference type="Rhea" id="RHEA:15402"/>
    </physiologicalReaction>
</comment>
<evidence type="ECO:0000313" key="16">
    <source>
        <dbReference type="EMBL" id="ROT67117.1"/>
    </source>
</evidence>
<feature type="domain" description="Glycosyltransferase 2-like" evidence="15">
    <location>
        <begin position="67"/>
        <end position="177"/>
    </location>
</feature>
<dbReference type="CDD" id="cd04188">
    <property type="entry name" value="DPG_synthase"/>
    <property type="match status" value="1"/>
</dbReference>
<feature type="transmembrane region" description="Helical" evidence="14">
    <location>
        <begin position="6"/>
        <end position="27"/>
    </location>
</feature>
<reference evidence="16 17" key="1">
    <citation type="submission" date="2018-04" db="EMBL/GenBank/DDBJ databases">
        <authorList>
            <person name="Zhang X."/>
            <person name="Yuan J."/>
            <person name="Li F."/>
            <person name="Xiang J."/>
        </authorList>
    </citation>
    <scope>NUCLEOTIDE SEQUENCE [LARGE SCALE GENOMIC DNA]</scope>
    <source>
        <tissue evidence="16">Muscle</tissue>
    </source>
</reference>
<name>A0A423SSD4_PENVA</name>
<evidence type="ECO:0000256" key="4">
    <source>
        <dbReference type="ARBA" id="ARBA00012583"/>
    </source>
</evidence>
<dbReference type="SUPFAM" id="SSF53448">
    <property type="entry name" value="Nucleotide-diphospho-sugar transferases"/>
    <property type="match status" value="1"/>
</dbReference>
<keyword evidence="11 14" id="KW-0472">Membrane</keyword>
<comment type="subcellular location">
    <subcellularLocation>
        <location evidence="1">Endoplasmic reticulum membrane</location>
        <topology evidence="1">Single-pass membrane protein</topology>
    </subcellularLocation>
</comment>
<keyword evidence="7 14" id="KW-0812">Transmembrane</keyword>
<dbReference type="OrthoDB" id="3784at2759"/>
<dbReference type="STRING" id="6689.A0A423SSD4"/>
<evidence type="ECO:0000256" key="3">
    <source>
        <dbReference type="ARBA" id="ARBA00006739"/>
    </source>
</evidence>
<evidence type="ECO:0000256" key="11">
    <source>
        <dbReference type="ARBA" id="ARBA00023136"/>
    </source>
</evidence>
<dbReference type="EC" id="2.4.1.117" evidence="4"/>
<dbReference type="InterPro" id="IPR001173">
    <property type="entry name" value="Glyco_trans_2-like"/>
</dbReference>
<dbReference type="FunFam" id="3.90.550.10:FF:000068">
    <property type="entry name" value="ALG5, dolichyl-phosphate beta-glucosyltransferase"/>
    <property type="match status" value="1"/>
</dbReference>
<evidence type="ECO:0000256" key="5">
    <source>
        <dbReference type="ARBA" id="ARBA00022676"/>
    </source>
</evidence>
<reference evidence="16 17" key="2">
    <citation type="submission" date="2019-01" db="EMBL/GenBank/DDBJ databases">
        <title>The decoding of complex shrimp genome reveals the adaptation for benthos swimmer, frequently molting mechanism and breeding impact on genome.</title>
        <authorList>
            <person name="Sun Y."/>
            <person name="Gao Y."/>
            <person name="Yu Y."/>
        </authorList>
    </citation>
    <scope>NUCLEOTIDE SEQUENCE [LARGE SCALE GENOMIC DNA]</scope>
    <source>
        <tissue evidence="16">Muscle</tissue>
    </source>
</reference>
<keyword evidence="5" id="KW-0328">Glycosyltransferase</keyword>
<dbReference type="Pfam" id="PF00535">
    <property type="entry name" value="Glycos_transf_2"/>
    <property type="match status" value="1"/>
</dbReference>
<evidence type="ECO:0000259" key="15">
    <source>
        <dbReference type="Pfam" id="PF00535"/>
    </source>
</evidence>
<evidence type="ECO:0000313" key="17">
    <source>
        <dbReference type="Proteomes" id="UP000283509"/>
    </source>
</evidence>
<dbReference type="PANTHER" id="PTHR10859:SF91">
    <property type="entry name" value="DOLICHYL-PHOSPHATE BETA-GLUCOSYLTRANSFERASE"/>
    <property type="match status" value="1"/>
</dbReference>
<keyword evidence="17" id="KW-1185">Reference proteome</keyword>
<evidence type="ECO:0000256" key="14">
    <source>
        <dbReference type="SAM" id="Phobius"/>
    </source>
</evidence>
<gene>
    <name evidence="16" type="ORF">C7M84_014811</name>
</gene>
<evidence type="ECO:0000256" key="12">
    <source>
        <dbReference type="ARBA" id="ARBA00045097"/>
    </source>
</evidence>
<organism evidence="16 17">
    <name type="scientific">Penaeus vannamei</name>
    <name type="common">Whiteleg shrimp</name>
    <name type="synonym">Litopenaeus vannamei</name>
    <dbReference type="NCBI Taxonomy" id="6689"/>
    <lineage>
        <taxon>Eukaryota</taxon>
        <taxon>Metazoa</taxon>
        <taxon>Ecdysozoa</taxon>
        <taxon>Arthropoda</taxon>
        <taxon>Crustacea</taxon>
        <taxon>Multicrustacea</taxon>
        <taxon>Malacostraca</taxon>
        <taxon>Eumalacostraca</taxon>
        <taxon>Eucarida</taxon>
        <taxon>Decapoda</taxon>
        <taxon>Dendrobranchiata</taxon>
        <taxon>Penaeoidea</taxon>
        <taxon>Penaeidae</taxon>
        <taxon>Penaeus</taxon>
    </lineage>
</organism>
<accession>A0A423SSD4</accession>
<sequence length="332" mass="37457">MDVLILLVYLVALLMAAFIAVCVIVYINSEMYPTIKVYESEKQYEDPGIGEKFDFPSIKDPPTRSLSVVVPAYNEEARLPVMMDECMEYLEKRAKTDSSFTYEVIIVDDGSKDKTSQVGLGYGKKYGTDKVRVLTLAKNRGKGGAVRMGVFRSRGEMLLFADADGATTFSDLDKVEASLKNICADEKTLSEAIAVSCGSRAHLEEESVATRTFFRTLLMYGFHFLVWLFAVRGVRDTQCGFKLLTRRSARILFNSLHVERWAFDVEMLYLAQVLGIPIAEVAVEWQEIEGTKMTPVLSWIEMGLDLVIIWLRYTLGAWRIRGDMAKCHHTSS</sequence>
<proteinExistence type="inferred from homology"/>
<comment type="caution">
    <text evidence="16">The sequence shown here is derived from an EMBL/GenBank/DDBJ whole genome shotgun (WGS) entry which is preliminary data.</text>
</comment>
<evidence type="ECO:0000256" key="2">
    <source>
        <dbReference type="ARBA" id="ARBA00004922"/>
    </source>
</evidence>
<dbReference type="EMBL" id="QCYY01002846">
    <property type="protein sequence ID" value="ROT67117.1"/>
    <property type="molecule type" value="Genomic_DNA"/>
</dbReference>
<keyword evidence="10 14" id="KW-1133">Transmembrane helix</keyword>
<dbReference type="PANTHER" id="PTHR10859">
    <property type="entry name" value="GLYCOSYL TRANSFERASE"/>
    <property type="match status" value="1"/>
</dbReference>
<keyword evidence="9" id="KW-0735">Signal-anchor</keyword>
<evidence type="ECO:0000256" key="1">
    <source>
        <dbReference type="ARBA" id="ARBA00004389"/>
    </source>
</evidence>
<dbReference type="GO" id="GO:0006487">
    <property type="term" value="P:protein N-linked glycosylation"/>
    <property type="evidence" value="ECO:0007669"/>
    <property type="project" value="TreeGrafter"/>
</dbReference>
<dbReference type="InterPro" id="IPR035518">
    <property type="entry name" value="DPG_synthase"/>
</dbReference>
<comment type="pathway">
    <text evidence="2">Protein modification; protein glycosylation.</text>
</comment>